<sequence>PDGHPRVDDDRPRRLALHDLPARPLLGRHRRRLHGGHRRGDPVRHARLRPVGARPRRDRPRDRVRRHPRSTARHRRGLAHRRAARAGRVL</sequence>
<name>A0A6J4R443_9ACTN</name>
<accession>A0A6J4R443</accession>
<evidence type="ECO:0000256" key="1">
    <source>
        <dbReference type="SAM" id="MobiDB-lite"/>
    </source>
</evidence>
<feature type="non-terminal residue" evidence="2">
    <location>
        <position position="90"/>
    </location>
</feature>
<feature type="non-terminal residue" evidence="2">
    <location>
        <position position="1"/>
    </location>
</feature>
<feature type="compositionally biased region" description="Basic and acidic residues" evidence="1">
    <location>
        <begin position="1"/>
        <end position="21"/>
    </location>
</feature>
<reference evidence="2" key="1">
    <citation type="submission" date="2020-02" db="EMBL/GenBank/DDBJ databases">
        <authorList>
            <person name="Meier V. D."/>
        </authorList>
    </citation>
    <scope>NUCLEOTIDE SEQUENCE</scope>
    <source>
        <strain evidence="2">AVDCRST_MAG38</strain>
    </source>
</reference>
<feature type="compositionally biased region" description="Basic residues" evidence="1">
    <location>
        <begin position="54"/>
        <end position="90"/>
    </location>
</feature>
<proteinExistence type="predicted"/>
<dbReference type="AlphaFoldDB" id="A0A6J4R443"/>
<feature type="region of interest" description="Disordered" evidence="1">
    <location>
        <begin position="1"/>
        <end position="90"/>
    </location>
</feature>
<protein>
    <submittedName>
        <fullName evidence="2">Uncharacterized protein</fullName>
    </submittedName>
</protein>
<dbReference type="EMBL" id="CADCVJ010000026">
    <property type="protein sequence ID" value="CAA9463683.1"/>
    <property type="molecule type" value="Genomic_DNA"/>
</dbReference>
<gene>
    <name evidence="2" type="ORF">AVDCRST_MAG38-413</name>
</gene>
<feature type="compositionally biased region" description="Basic residues" evidence="1">
    <location>
        <begin position="26"/>
        <end position="37"/>
    </location>
</feature>
<evidence type="ECO:0000313" key="2">
    <source>
        <dbReference type="EMBL" id="CAA9463683.1"/>
    </source>
</evidence>
<organism evidence="2">
    <name type="scientific">uncultured Solirubrobacteraceae bacterium</name>
    <dbReference type="NCBI Taxonomy" id="1162706"/>
    <lineage>
        <taxon>Bacteria</taxon>
        <taxon>Bacillati</taxon>
        <taxon>Actinomycetota</taxon>
        <taxon>Thermoleophilia</taxon>
        <taxon>Solirubrobacterales</taxon>
        <taxon>Solirubrobacteraceae</taxon>
        <taxon>environmental samples</taxon>
    </lineage>
</organism>